<reference evidence="2" key="1">
    <citation type="submission" date="2022-03" db="EMBL/GenBank/DDBJ databases">
        <authorList>
            <person name="Alioto T."/>
            <person name="Alioto T."/>
            <person name="Gomez Garrido J."/>
        </authorList>
    </citation>
    <scope>NUCLEOTIDE SEQUENCE</scope>
</reference>
<proteinExistence type="predicted"/>
<evidence type="ECO:0000313" key="3">
    <source>
        <dbReference type="Proteomes" id="UP001295444"/>
    </source>
</evidence>
<accession>A0AAD1VRD5</accession>
<evidence type="ECO:0000313" key="2">
    <source>
        <dbReference type="EMBL" id="CAH2225357.1"/>
    </source>
</evidence>
<protein>
    <submittedName>
        <fullName evidence="2">Uncharacterized protein</fullName>
    </submittedName>
</protein>
<evidence type="ECO:0000256" key="1">
    <source>
        <dbReference type="SAM" id="MobiDB-lite"/>
    </source>
</evidence>
<name>A0AAD1VRD5_PELCU</name>
<dbReference type="AlphaFoldDB" id="A0AAD1VRD5"/>
<feature type="non-terminal residue" evidence="2">
    <location>
        <position position="89"/>
    </location>
</feature>
<sequence>MAQQKLKKGTNKAEKNNFFGNKQQPESGDAQRPPQDGDISPEYQTATQDAEQTISDNILTKSHLQAALDRLSQTLIMSWQHSINALRKD</sequence>
<organism evidence="2 3">
    <name type="scientific">Pelobates cultripes</name>
    <name type="common">Western spadefoot toad</name>
    <dbReference type="NCBI Taxonomy" id="61616"/>
    <lineage>
        <taxon>Eukaryota</taxon>
        <taxon>Metazoa</taxon>
        <taxon>Chordata</taxon>
        <taxon>Craniata</taxon>
        <taxon>Vertebrata</taxon>
        <taxon>Euteleostomi</taxon>
        <taxon>Amphibia</taxon>
        <taxon>Batrachia</taxon>
        <taxon>Anura</taxon>
        <taxon>Pelobatoidea</taxon>
        <taxon>Pelobatidae</taxon>
        <taxon>Pelobates</taxon>
    </lineage>
</organism>
<dbReference type="Proteomes" id="UP001295444">
    <property type="component" value="Chromosome 01"/>
</dbReference>
<gene>
    <name evidence="2" type="ORF">PECUL_23A017756</name>
</gene>
<feature type="region of interest" description="Disordered" evidence="1">
    <location>
        <begin position="1"/>
        <end position="48"/>
    </location>
</feature>
<dbReference type="EMBL" id="OW240912">
    <property type="protein sequence ID" value="CAH2225357.1"/>
    <property type="molecule type" value="Genomic_DNA"/>
</dbReference>
<keyword evidence="3" id="KW-1185">Reference proteome</keyword>
<feature type="compositionally biased region" description="Basic residues" evidence="1">
    <location>
        <begin position="1"/>
        <end position="10"/>
    </location>
</feature>